<gene>
    <name evidence="3" type="ORF">CGZ75_12325</name>
</gene>
<keyword evidence="1" id="KW-0238">DNA-binding</keyword>
<dbReference type="CDD" id="cd00093">
    <property type="entry name" value="HTH_XRE"/>
    <property type="match status" value="1"/>
</dbReference>
<evidence type="ECO:0000313" key="3">
    <source>
        <dbReference type="EMBL" id="OXM17351.1"/>
    </source>
</evidence>
<dbReference type="InterPro" id="IPR001387">
    <property type="entry name" value="Cro/C1-type_HTH"/>
</dbReference>
<proteinExistence type="predicted"/>
<dbReference type="OrthoDB" id="72638at2"/>
<dbReference type="GO" id="GO:0003677">
    <property type="term" value="F:DNA binding"/>
    <property type="evidence" value="ECO:0007669"/>
    <property type="project" value="UniProtKB-KW"/>
</dbReference>
<evidence type="ECO:0000259" key="2">
    <source>
        <dbReference type="PROSITE" id="PS50943"/>
    </source>
</evidence>
<name>A0A229P5M4_9BACL</name>
<dbReference type="InterPro" id="IPR010982">
    <property type="entry name" value="Lambda_DNA-bd_dom_sf"/>
</dbReference>
<accession>A0A229P5M4</accession>
<comment type="caution">
    <text evidence="3">The sequence shown here is derived from an EMBL/GenBank/DDBJ whole genome shotgun (WGS) entry which is preliminary data.</text>
</comment>
<dbReference type="Proteomes" id="UP000215145">
    <property type="component" value="Unassembled WGS sequence"/>
</dbReference>
<reference evidence="3 4" key="1">
    <citation type="submission" date="2017-07" db="EMBL/GenBank/DDBJ databases">
        <title>Paenibacillus herberti R33 genome sequencing and assembly.</title>
        <authorList>
            <person name="Su W."/>
        </authorList>
    </citation>
    <scope>NUCLEOTIDE SEQUENCE [LARGE SCALE GENOMIC DNA]</scope>
    <source>
        <strain evidence="3 4">R33</strain>
    </source>
</reference>
<dbReference type="AlphaFoldDB" id="A0A229P5M4"/>
<feature type="domain" description="HTH cro/C1-type" evidence="2">
    <location>
        <begin position="41"/>
        <end position="95"/>
    </location>
</feature>
<protein>
    <recommendedName>
        <fullName evidence="2">HTH cro/C1-type domain-containing protein</fullName>
    </recommendedName>
</protein>
<evidence type="ECO:0000256" key="1">
    <source>
        <dbReference type="ARBA" id="ARBA00023125"/>
    </source>
</evidence>
<sequence>MCFLLNLIFFILKYCYPFFEVSSNNGGDRVKPPVKAYAERIKKLRKLKNLTQRQLADRLGVDNTTISKWEAGIYEPNSDLLNQLAEIFETTVDDILGRKITLSSTTTEEKEFFFYETEDVQFIARSKKDMTPEDFKHLMELAKKAKEMFDDED</sequence>
<evidence type="ECO:0000313" key="4">
    <source>
        <dbReference type="Proteomes" id="UP000215145"/>
    </source>
</evidence>
<dbReference type="SMART" id="SM00530">
    <property type="entry name" value="HTH_XRE"/>
    <property type="match status" value="1"/>
</dbReference>
<dbReference type="Gene3D" id="1.10.260.40">
    <property type="entry name" value="lambda repressor-like DNA-binding domains"/>
    <property type="match status" value="1"/>
</dbReference>
<organism evidence="3 4">
    <name type="scientific">Paenibacillus herberti</name>
    <dbReference type="NCBI Taxonomy" id="1619309"/>
    <lineage>
        <taxon>Bacteria</taxon>
        <taxon>Bacillati</taxon>
        <taxon>Bacillota</taxon>
        <taxon>Bacilli</taxon>
        <taxon>Bacillales</taxon>
        <taxon>Paenibacillaceae</taxon>
        <taxon>Paenibacillus</taxon>
    </lineage>
</organism>
<dbReference type="SUPFAM" id="SSF47413">
    <property type="entry name" value="lambda repressor-like DNA-binding domains"/>
    <property type="match status" value="1"/>
</dbReference>
<dbReference type="Pfam" id="PF01381">
    <property type="entry name" value="HTH_3"/>
    <property type="match status" value="1"/>
</dbReference>
<dbReference type="PANTHER" id="PTHR46558:SF11">
    <property type="entry name" value="HTH-TYPE TRANSCRIPTIONAL REGULATOR XRE"/>
    <property type="match status" value="1"/>
</dbReference>
<dbReference type="PANTHER" id="PTHR46558">
    <property type="entry name" value="TRACRIPTIONAL REGULATORY PROTEIN-RELATED-RELATED"/>
    <property type="match status" value="1"/>
</dbReference>
<keyword evidence="4" id="KW-1185">Reference proteome</keyword>
<dbReference type="PROSITE" id="PS50943">
    <property type="entry name" value="HTH_CROC1"/>
    <property type="match status" value="1"/>
</dbReference>
<dbReference type="EMBL" id="NMUQ01000001">
    <property type="protein sequence ID" value="OXM17351.1"/>
    <property type="molecule type" value="Genomic_DNA"/>
</dbReference>